<dbReference type="EMBL" id="WNKU01000011">
    <property type="protein sequence ID" value="MTV49498.1"/>
    <property type="molecule type" value="Genomic_DNA"/>
</dbReference>
<protein>
    <submittedName>
        <fullName evidence="2">NYN domain-containing protein</fullName>
    </submittedName>
</protein>
<dbReference type="PANTHER" id="PTHR34547">
    <property type="entry name" value="YACP-LIKE NYN DOMAIN PROTEIN"/>
    <property type="match status" value="1"/>
</dbReference>
<evidence type="ECO:0000313" key="2">
    <source>
        <dbReference type="EMBL" id="MTV49498.1"/>
    </source>
</evidence>
<sequence>MKDILIVDGYNALNAWPNLAGLRTHNFEHARDRLIDALAEYGALKGMEVIIVFDAHLVKGGVERVEQRPGIQVVYTREDETADRYIERVLGRLKRANIWVATGDAVEQFMALGRGACRLPVRELYHQVETATRERRRMTDSAAENSKGDNSLDSRISEDVRQKLERMRRGLLS</sequence>
<name>A0A6I3SKM1_HELMO</name>
<dbReference type="Pfam" id="PF05991">
    <property type="entry name" value="NYN_YacP"/>
    <property type="match status" value="1"/>
</dbReference>
<evidence type="ECO:0000313" key="3">
    <source>
        <dbReference type="Proteomes" id="UP000430670"/>
    </source>
</evidence>
<dbReference type="InterPro" id="IPR010298">
    <property type="entry name" value="YacP-like"/>
</dbReference>
<proteinExistence type="predicted"/>
<keyword evidence="3" id="KW-1185">Reference proteome</keyword>
<dbReference type="PANTHER" id="PTHR34547:SF1">
    <property type="entry name" value="YACP-LIKE NYN DOMAIN PROTEIN"/>
    <property type="match status" value="1"/>
</dbReference>
<accession>A0A6I3SKM1</accession>
<feature type="compositionally biased region" description="Basic and acidic residues" evidence="1">
    <location>
        <begin position="146"/>
        <end position="159"/>
    </location>
</feature>
<dbReference type="AlphaFoldDB" id="A0A6I3SKM1"/>
<gene>
    <name evidence="2" type="ORF">GJ688_10965</name>
</gene>
<feature type="region of interest" description="Disordered" evidence="1">
    <location>
        <begin position="132"/>
        <end position="159"/>
    </location>
</feature>
<dbReference type="RefSeq" id="WP_155476587.1">
    <property type="nucleotide sequence ID" value="NZ_WNKU01000011.1"/>
</dbReference>
<comment type="caution">
    <text evidence="2">The sequence shown here is derived from an EMBL/GenBank/DDBJ whole genome shotgun (WGS) entry which is preliminary data.</text>
</comment>
<organism evidence="2 3">
    <name type="scientific">Heliobacterium mobile</name>
    <name type="common">Heliobacillus mobilis</name>
    <dbReference type="NCBI Taxonomy" id="28064"/>
    <lineage>
        <taxon>Bacteria</taxon>
        <taxon>Bacillati</taxon>
        <taxon>Bacillota</taxon>
        <taxon>Clostridia</taxon>
        <taxon>Eubacteriales</taxon>
        <taxon>Heliobacteriaceae</taxon>
        <taxon>Heliobacterium</taxon>
    </lineage>
</organism>
<dbReference type="OrthoDB" id="9792160at2"/>
<reference evidence="2 3" key="1">
    <citation type="submission" date="2019-11" db="EMBL/GenBank/DDBJ databases">
        <title>Whole-genome sequence of a the green, strictly anaerobic photosynthetic bacterium Heliobacillus mobilis DSM 6151.</title>
        <authorList>
            <person name="Kyndt J.A."/>
            <person name="Meyer T.E."/>
        </authorList>
    </citation>
    <scope>NUCLEOTIDE SEQUENCE [LARGE SCALE GENOMIC DNA]</scope>
    <source>
        <strain evidence="2 3">DSM 6151</strain>
    </source>
</reference>
<dbReference type="CDD" id="cd10912">
    <property type="entry name" value="PIN_YacP-like"/>
    <property type="match status" value="1"/>
</dbReference>
<evidence type="ECO:0000256" key="1">
    <source>
        <dbReference type="SAM" id="MobiDB-lite"/>
    </source>
</evidence>
<dbReference type="Proteomes" id="UP000430670">
    <property type="component" value="Unassembled WGS sequence"/>
</dbReference>